<dbReference type="InterPro" id="IPR038519">
    <property type="entry name" value="MCP_C_sf"/>
</dbReference>
<dbReference type="GO" id="GO:0005198">
    <property type="term" value="F:structural molecule activity"/>
    <property type="evidence" value="ECO:0007669"/>
    <property type="project" value="InterPro"/>
</dbReference>
<dbReference type="EMBL" id="MN739142">
    <property type="protein sequence ID" value="QHS90661.1"/>
    <property type="molecule type" value="Genomic_DNA"/>
</dbReference>
<evidence type="ECO:0000259" key="2">
    <source>
        <dbReference type="Pfam" id="PF16903"/>
    </source>
</evidence>
<evidence type="ECO:0008006" key="4">
    <source>
        <dbReference type="Google" id="ProtNLM"/>
    </source>
</evidence>
<protein>
    <recommendedName>
        <fullName evidence="4">Major capsid protein N-terminal domain-containing protein</fullName>
    </recommendedName>
</protein>
<feature type="domain" description="Major capsid protein N-terminal" evidence="2">
    <location>
        <begin position="25"/>
        <end position="284"/>
    </location>
</feature>
<reference evidence="3" key="1">
    <citation type="journal article" date="2020" name="Nature">
        <title>Giant virus diversity and host interactions through global metagenomics.</title>
        <authorList>
            <person name="Schulz F."/>
            <person name="Roux S."/>
            <person name="Paez-Espino D."/>
            <person name="Jungbluth S."/>
            <person name="Walsh D.A."/>
            <person name="Denef V.J."/>
            <person name="McMahon K.D."/>
            <person name="Konstantinidis K.T."/>
            <person name="Eloe-Fadrosh E.A."/>
            <person name="Kyrpides N.C."/>
            <person name="Woyke T."/>
        </authorList>
    </citation>
    <scope>NUCLEOTIDE SEQUENCE</scope>
    <source>
        <strain evidence="3">GVMAG-M-3300010354-11</strain>
    </source>
</reference>
<dbReference type="Pfam" id="PF04451">
    <property type="entry name" value="Capsid_NCLDV"/>
    <property type="match status" value="1"/>
</dbReference>
<name>A0A6C0BFV5_9ZZZZ</name>
<dbReference type="InterPro" id="IPR031654">
    <property type="entry name" value="Capsid_N"/>
</dbReference>
<dbReference type="AlphaFoldDB" id="A0A6C0BFV5"/>
<organism evidence="3">
    <name type="scientific">viral metagenome</name>
    <dbReference type="NCBI Taxonomy" id="1070528"/>
    <lineage>
        <taxon>unclassified sequences</taxon>
        <taxon>metagenomes</taxon>
        <taxon>organismal metagenomes</taxon>
    </lineage>
</organism>
<evidence type="ECO:0000313" key="3">
    <source>
        <dbReference type="EMBL" id="QHS90661.1"/>
    </source>
</evidence>
<dbReference type="InterPro" id="IPR016112">
    <property type="entry name" value="VP_dsDNA_II"/>
</dbReference>
<evidence type="ECO:0000259" key="1">
    <source>
        <dbReference type="Pfam" id="PF04451"/>
    </source>
</evidence>
<dbReference type="Gene3D" id="2.70.9.10">
    <property type="entry name" value="Adenovirus Type 2 Hexon, domain 4"/>
    <property type="match status" value="1"/>
</dbReference>
<dbReference type="Pfam" id="PF16903">
    <property type="entry name" value="Capsid_N"/>
    <property type="match status" value="1"/>
</dbReference>
<dbReference type="Gene3D" id="2.70.9.20">
    <property type="entry name" value="Major capsid protein Vp54"/>
    <property type="match status" value="1"/>
</dbReference>
<accession>A0A6C0BFV5</accession>
<dbReference type="SUPFAM" id="SSF49749">
    <property type="entry name" value="Group II dsDNA viruses VP"/>
    <property type="match status" value="2"/>
</dbReference>
<sequence length="461" mass="53419">MGGGVIQLAAWGSQNKYLMGNPALTFFKKVYKTHTNFSVESISVDLNRTDANIFEPTILKTKLPRNGDLVAQIYFVFELPPVISDGFTRFRWLENIGEAIISNITLTIGNVTVDRQSGEFMNILSNVTLPSFRREMYNKMIGNISALTSPFREQILNKVYQDSSLRVTKIYPAEGDGNNPTLPSHKCFVPLKFWFNRDFASALPIVALQYMDVEVSIEIRPIYQIYQLFYYLPGSNIAAYQAPNVDNPSHHIKNYISQDKSKYLRDGDIMDLNARLECNYIFLDKEERNFFMNKPLEYLIDQCTRHEKLKLSEFNVIDFKLQNPVKELFWVFRRSDANKRNEWFHFLDGTKNIMVNAKFMFNGVNRCEEKEPQYFNYLLPFQHYSGDPTEGIYVFPFALNPEDGIKQPSGSCNFSKIDKFQFVTKVAIPTSQSYFYDLLFFASSYNMLRINGGMASLFYSM</sequence>
<proteinExistence type="predicted"/>
<feature type="domain" description="Major capsid protein C-terminal" evidence="1">
    <location>
        <begin position="287"/>
        <end position="455"/>
    </location>
</feature>
<dbReference type="InterPro" id="IPR007542">
    <property type="entry name" value="MCP_C"/>
</dbReference>